<reference evidence="3" key="4">
    <citation type="submission" date="2021-05" db="EMBL/GenBank/DDBJ databases">
        <authorList>
            <person name="Stine C."/>
        </authorList>
    </citation>
    <scope>NUCLEOTIDE SEQUENCE</scope>
    <source>
        <strain evidence="3">TDS0091212</strain>
    </source>
</reference>
<evidence type="ECO:0000313" key="5">
    <source>
        <dbReference type="Proteomes" id="UP000471242"/>
    </source>
</evidence>
<keyword evidence="1" id="KW-0812">Transmembrane</keyword>
<dbReference type="PATRIC" id="fig|666.1969.peg.3716"/>
<organism evidence="2">
    <name type="scientific">Vibrio cholerae</name>
    <dbReference type="NCBI Taxonomy" id="666"/>
    <lineage>
        <taxon>Bacteria</taxon>
        <taxon>Pseudomonadati</taxon>
        <taxon>Pseudomonadota</taxon>
        <taxon>Gammaproteobacteria</taxon>
        <taxon>Vibrionales</taxon>
        <taxon>Vibrionaceae</taxon>
        <taxon>Vibrio</taxon>
    </lineage>
</organism>
<proteinExistence type="predicted"/>
<reference evidence="2" key="2">
    <citation type="journal article" date="2014" name="Infect. Genet. Evol.">
        <title>The purifying trend in the chromosomal integron in Vibrio cholerae strains during the seventh pandemic.</title>
        <authorList>
            <person name="Zhang C."/>
            <person name="Pang B."/>
            <person name="Zhou Z."/>
            <person name="Wang H."/>
            <person name="Zhou H."/>
            <person name="Lu X."/>
            <person name="Du P."/>
            <person name="Zhang L."/>
            <person name="Li J."/>
            <person name="Cui Z."/>
            <person name="Chen C."/>
            <person name="Stokes H.W."/>
            <person name="Kan B."/>
        </authorList>
    </citation>
    <scope>NUCLEOTIDE SEQUENCE</scope>
    <source>
        <strain evidence="2">JX20062026</strain>
    </source>
</reference>
<dbReference type="EMBL" id="QZRB01000056">
    <property type="protein sequence ID" value="MVD25519.1"/>
    <property type="molecule type" value="Genomic_DNA"/>
</dbReference>
<evidence type="ECO:0000256" key="1">
    <source>
        <dbReference type="SAM" id="Phobius"/>
    </source>
</evidence>
<name>A0A086SLD8_VIBCL</name>
<dbReference type="RefSeq" id="WP_001000867.1">
    <property type="nucleotide sequence ID" value="NZ_AP018677.1"/>
</dbReference>
<evidence type="ECO:0000313" key="2">
    <source>
        <dbReference type="EMBL" id="AHC32171.1"/>
    </source>
</evidence>
<dbReference type="KEGG" id="vcq:EN18_00940"/>
<dbReference type="EMBL" id="KF680548">
    <property type="protein sequence ID" value="AHC32171.1"/>
    <property type="molecule type" value="Genomic_DNA"/>
</dbReference>
<gene>
    <name evidence="4" type="ORF">D6U24_19565</name>
    <name evidence="3" type="ORF">KIN13_06325</name>
</gene>
<dbReference type="EMBL" id="JAHBND010000302">
    <property type="protein sequence ID" value="MBS7673049.1"/>
    <property type="molecule type" value="Genomic_DNA"/>
</dbReference>
<dbReference type="Proteomes" id="UP000471242">
    <property type="component" value="Unassembled WGS sequence"/>
</dbReference>
<keyword evidence="1" id="KW-0472">Membrane</keyword>
<dbReference type="Proteomes" id="UP001196338">
    <property type="component" value="Unassembled WGS sequence"/>
</dbReference>
<evidence type="ECO:0000313" key="4">
    <source>
        <dbReference type="EMBL" id="MVD25519.1"/>
    </source>
</evidence>
<feature type="transmembrane region" description="Helical" evidence="1">
    <location>
        <begin position="53"/>
        <end position="71"/>
    </location>
</feature>
<reference evidence="4 5" key="3">
    <citation type="submission" date="2018-09" db="EMBL/GenBank/DDBJ databases">
        <title>Genomic epidemiology reveals two lineages of Vibrio cholerae that can cause global cholera epidemics despite absence of cholera toxin gene.</title>
        <authorList>
            <person name="Wang H."/>
            <person name="Zen W."/>
            <person name="Yu H."/>
            <person name="Zhang W."/>
            <person name="Pan J."/>
            <person name="Yang C."/>
            <person name="Cui Y."/>
        </authorList>
    </citation>
    <scope>NUCLEOTIDE SEQUENCE [LARGE SCALE GENOMIC DNA]</scope>
    <source>
        <strain evidence="4 5">00-1_S85</strain>
    </source>
</reference>
<accession>A0A086SLD8</accession>
<sequence>MNDYDQNSLKILVVGPGKEFFDDVYQSEFSEFREHDLSLNVSEGFSAPAVTEVLISIGANVVAGLSVYYISKVFDKIFSAKARAKEQGREMHIHVSISEKLIIKNVESTSEIERSVNFVIETKGDNVQKRS</sequence>
<protein>
    <submittedName>
        <fullName evidence="2">Uncharacterized protein</fullName>
    </submittedName>
</protein>
<dbReference type="AlphaFoldDB" id="A0A086SLD8"/>
<reference evidence="3" key="5">
    <citation type="submission" date="2023-08" db="EMBL/GenBank/DDBJ databases">
        <title>Vibrio cholerae Outbreaks in Tanzania Exemplify Founder Flush: Simultaneous Increases in Population Size and Genetic Diversity.</title>
        <authorList>
            <person name="Debes A.K."/>
            <person name="Mohammed A."/>
            <person name="Maseke I."/>
            <person name="Almeida M."/>
            <person name="Li S."/>
            <person name="Matimba H."/>
            <person name="Joachim A."/>
            <person name="Mizinduko M."/>
            <person name="Nyanga S."/>
            <person name="Kelly M."/>
            <person name="Kachwamba Y."/>
            <person name="Schaffer A.M."/>
            <person name="Nyanga A.S."/>
            <person name="Mghamba J."/>
            <person name="Mosha F.S."/>
            <person name="Sack D.A."/>
            <person name="Stine O.C."/>
        </authorList>
    </citation>
    <scope>NUCLEOTIDE SEQUENCE</scope>
    <source>
        <strain evidence="3">TDS0091212</strain>
    </source>
</reference>
<keyword evidence="1" id="KW-1133">Transmembrane helix</keyword>
<reference evidence="2" key="1">
    <citation type="submission" date="2013-09" db="EMBL/GenBank/DDBJ databases">
        <authorList>
            <person name="Zhang C.C."/>
            <person name="Pang B."/>
            <person name="Zhou Z.M."/>
        </authorList>
    </citation>
    <scope>NUCLEOTIDE SEQUENCE</scope>
    <source>
        <strain evidence="2">JX20062026</strain>
    </source>
</reference>
<evidence type="ECO:0000313" key="3">
    <source>
        <dbReference type="EMBL" id="MBS7673049.1"/>
    </source>
</evidence>